<comment type="caution">
    <text evidence="2">The sequence shown here is derived from an EMBL/GenBank/DDBJ whole genome shotgun (WGS) entry which is preliminary data.</text>
</comment>
<gene>
    <name evidence="2" type="ORF">V6N12_034635</name>
</gene>
<sequence length="208" mass="22933">MFFGSCLLYCLLFQNYCMPTDFPDLLFIVYMLSLWVPTLRLRVNPYGPEVTPRVAPMPTGFRIFVEMSARRGRRPARVRGRPARYSDHVDVPLPDLPPPADPPAPEVPPVPRGQTAATDPPPAPSIGVTTLVRGASAVGPQPAARLFAESLGRQFLQLIQGAVRAFLPEVPISQTLISNSVRIFVGSPDGAPTDVESWLRDTERRMDQ</sequence>
<dbReference type="Proteomes" id="UP001472677">
    <property type="component" value="Unassembled WGS sequence"/>
</dbReference>
<name>A0ABR2DHQ4_9ROSI</name>
<keyword evidence="3" id="KW-1185">Reference proteome</keyword>
<evidence type="ECO:0000256" key="1">
    <source>
        <dbReference type="SAM" id="MobiDB-lite"/>
    </source>
</evidence>
<reference evidence="2 3" key="1">
    <citation type="journal article" date="2024" name="G3 (Bethesda)">
        <title>Genome assembly of Hibiscus sabdariffa L. provides insights into metabolisms of medicinal natural products.</title>
        <authorList>
            <person name="Kim T."/>
        </authorList>
    </citation>
    <scope>NUCLEOTIDE SEQUENCE [LARGE SCALE GENOMIC DNA]</scope>
    <source>
        <strain evidence="2">TK-2024</strain>
        <tissue evidence="2">Old leaves</tissue>
    </source>
</reference>
<protein>
    <submittedName>
        <fullName evidence="2">Uncharacterized protein</fullName>
    </submittedName>
</protein>
<feature type="compositionally biased region" description="Pro residues" evidence="1">
    <location>
        <begin position="94"/>
        <end position="111"/>
    </location>
</feature>
<accession>A0ABR2DHQ4</accession>
<dbReference type="EMBL" id="JBBPBM010000027">
    <property type="protein sequence ID" value="KAK8538931.1"/>
    <property type="molecule type" value="Genomic_DNA"/>
</dbReference>
<organism evidence="2 3">
    <name type="scientific">Hibiscus sabdariffa</name>
    <name type="common">roselle</name>
    <dbReference type="NCBI Taxonomy" id="183260"/>
    <lineage>
        <taxon>Eukaryota</taxon>
        <taxon>Viridiplantae</taxon>
        <taxon>Streptophyta</taxon>
        <taxon>Embryophyta</taxon>
        <taxon>Tracheophyta</taxon>
        <taxon>Spermatophyta</taxon>
        <taxon>Magnoliopsida</taxon>
        <taxon>eudicotyledons</taxon>
        <taxon>Gunneridae</taxon>
        <taxon>Pentapetalae</taxon>
        <taxon>rosids</taxon>
        <taxon>malvids</taxon>
        <taxon>Malvales</taxon>
        <taxon>Malvaceae</taxon>
        <taxon>Malvoideae</taxon>
        <taxon>Hibiscus</taxon>
    </lineage>
</organism>
<evidence type="ECO:0000313" key="3">
    <source>
        <dbReference type="Proteomes" id="UP001472677"/>
    </source>
</evidence>
<proteinExistence type="predicted"/>
<evidence type="ECO:0000313" key="2">
    <source>
        <dbReference type="EMBL" id="KAK8538931.1"/>
    </source>
</evidence>
<feature type="region of interest" description="Disordered" evidence="1">
    <location>
        <begin position="75"/>
        <end position="125"/>
    </location>
</feature>